<dbReference type="RefSeq" id="XP_067492505.1">
    <property type="nucleotide sequence ID" value="XM_067634437.1"/>
</dbReference>
<sequence>MTQDPAPSAAPGRVFSAISSSTRHIYDLLKCIGFMPIANVSISADNIRFSVEDSHSMQANVCLTPDLFSSYNYTPSTIHQESTAAVPPSSAEQFNLESEESNSKFQISLSALLECLQIFGADGSNNSGGGGGNNINRQGGAGGISGRDNVPIGRQQGPFFGNPNLFEQNNLRLPGTCRFVYQGNGFPLSIILEDAGVTTTCHLTTFIPQSSTDLIPFNRSTLTHKLILKSAFLHDALLELDHLSPETLIYSVSPNKRPNFSLSATGILSSATVDLSSNNKVVMETFLVHEEFVGRYKFGFVRKAMRAMGVASKVSLRGDGEGVLSMQYLVEVGEKGAAPTFIDFRFLPLNHGDDYEDDEGGGGYSGMDGAEEDEDGDEMME</sequence>
<comment type="subcellular location">
    <subcellularLocation>
        <location evidence="1">Nucleus</location>
    </subcellularLocation>
</comment>
<dbReference type="GO" id="GO:0000077">
    <property type="term" value="P:DNA damage checkpoint signaling"/>
    <property type="evidence" value="ECO:0007669"/>
    <property type="project" value="InterPro"/>
</dbReference>
<keyword evidence="8" id="KW-1185">Reference proteome</keyword>
<dbReference type="EMBL" id="SAEB01000006">
    <property type="protein sequence ID" value="RVD86961.1"/>
    <property type="molecule type" value="Genomic_DNA"/>
</dbReference>
<dbReference type="Pfam" id="PF02144">
    <property type="entry name" value="Rad1"/>
    <property type="match status" value="1"/>
</dbReference>
<keyword evidence="4" id="KW-0234">DNA repair</keyword>
<dbReference type="AlphaFoldDB" id="A0A437A736"/>
<comment type="similarity">
    <text evidence="2">Belongs to the rad1 family.</text>
</comment>
<dbReference type="GeneID" id="93587522"/>
<dbReference type="InterPro" id="IPR003021">
    <property type="entry name" value="Rad1_Rec1_Rad17"/>
</dbReference>
<dbReference type="VEuPathDB" id="FungiDB:DFL_005211"/>
<dbReference type="OrthoDB" id="337581at2759"/>
<evidence type="ECO:0000313" key="8">
    <source>
        <dbReference type="Proteomes" id="UP000283090"/>
    </source>
</evidence>
<dbReference type="PANTHER" id="PTHR10870:SF0">
    <property type="entry name" value="CELL CYCLE CHECKPOINT PROTEIN RAD1"/>
    <property type="match status" value="1"/>
</dbReference>
<evidence type="ECO:0000256" key="1">
    <source>
        <dbReference type="ARBA" id="ARBA00004123"/>
    </source>
</evidence>
<dbReference type="PANTHER" id="PTHR10870">
    <property type="entry name" value="CELL CYCLE CHECKPOINT PROTEIN RAD1"/>
    <property type="match status" value="1"/>
</dbReference>
<evidence type="ECO:0000256" key="3">
    <source>
        <dbReference type="ARBA" id="ARBA00022763"/>
    </source>
</evidence>
<feature type="compositionally biased region" description="Acidic residues" evidence="6">
    <location>
        <begin position="369"/>
        <end position="381"/>
    </location>
</feature>
<reference evidence="7 8" key="1">
    <citation type="submission" date="2019-01" db="EMBL/GenBank/DDBJ databases">
        <title>Intercellular communication is required for trap formation in the nematode-trapping fungus Duddingtonia flagrans.</title>
        <authorList>
            <person name="Youssar L."/>
            <person name="Wernet V."/>
            <person name="Hensel N."/>
            <person name="Hildebrandt H.-G."/>
            <person name="Fischer R."/>
        </authorList>
    </citation>
    <scope>NUCLEOTIDE SEQUENCE [LARGE SCALE GENOMIC DNA]</scope>
    <source>
        <strain evidence="7 8">CBS H-5679</strain>
    </source>
</reference>
<keyword evidence="5" id="KW-0539">Nucleus</keyword>
<feature type="region of interest" description="Disordered" evidence="6">
    <location>
        <begin position="127"/>
        <end position="148"/>
    </location>
</feature>
<dbReference type="Gene3D" id="3.70.10.10">
    <property type="match status" value="2"/>
</dbReference>
<gene>
    <name evidence="7" type="ORF">DFL_005211</name>
</gene>
<feature type="region of interest" description="Disordered" evidence="6">
    <location>
        <begin position="356"/>
        <end position="381"/>
    </location>
</feature>
<feature type="compositionally biased region" description="Gly residues" evidence="6">
    <location>
        <begin position="127"/>
        <end position="145"/>
    </location>
</feature>
<name>A0A437A736_ARTFL</name>
<evidence type="ECO:0000256" key="2">
    <source>
        <dbReference type="ARBA" id="ARBA00010991"/>
    </source>
</evidence>
<accession>A0A437A736</accession>
<evidence type="ECO:0000256" key="5">
    <source>
        <dbReference type="ARBA" id="ARBA00023242"/>
    </source>
</evidence>
<keyword evidence="3" id="KW-0227">DNA damage</keyword>
<protein>
    <submittedName>
        <fullName evidence="7">Uncharacterized protein</fullName>
    </submittedName>
</protein>
<dbReference type="GO" id="GO:0030896">
    <property type="term" value="C:checkpoint clamp complex"/>
    <property type="evidence" value="ECO:0007669"/>
    <property type="project" value="TreeGrafter"/>
</dbReference>
<proteinExistence type="inferred from homology"/>
<dbReference type="CDD" id="cd00577">
    <property type="entry name" value="PCNA"/>
    <property type="match status" value="1"/>
</dbReference>
<dbReference type="STRING" id="97331.A0A437A736"/>
<organism evidence="7 8">
    <name type="scientific">Arthrobotrys flagrans</name>
    <name type="common">Nematode-trapping fungus</name>
    <name type="synonym">Trichothecium flagrans</name>
    <dbReference type="NCBI Taxonomy" id="97331"/>
    <lineage>
        <taxon>Eukaryota</taxon>
        <taxon>Fungi</taxon>
        <taxon>Dikarya</taxon>
        <taxon>Ascomycota</taxon>
        <taxon>Pezizomycotina</taxon>
        <taxon>Orbiliomycetes</taxon>
        <taxon>Orbiliales</taxon>
        <taxon>Orbiliaceae</taxon>
        <taxon>Arthrobotrys</taxon>
    </lineage>
</organism>
<dbReference type="Proteomes" id="UP000283090">
    <property type="component" value="Unassembled WGS sequence"/>
</dbReference>
<comment type="caution">
    <text evidence="7">The sequence shown here is derived from an EMBL/GenBank/DDBJ whole genome shotgun (WGS) entry which is preliminary data.</text>
</comment>
<evidence type="ECO:0000313" key="7">
    <source>
        <dbReference type="EMBL" id="RVD86961.1"/>
    </source>
</evidence>
<evidence type="ECO:0000256" key="6">
    <source>
        <dbReference type="SAM" id="MobiDB-lite"/>
    </source>
</evidence>
<dbReference type="GO" id="GO:0006281">
    <property type="term" value="P:DNA repair"/>
    <property type="evidence" value="ECO:0007669"/>
    <property type="project" value="UniProtKB-KW"/>
</dbReference>
<evidence type="ECO:0000256" key="4">
    <source>
        <dbReference type="ARBA" id="ARBA00023204"/>
    </source>
</evidence>
<dbReference type="PRINTS" id="PR01245">
    <property type="entry name" value="RAD1REC1"/>
</dbReference>